<reference evidence="3 4" key="1">
    <citation type="submission" date="2016-02" db="EMBL/GenBank/DDBJ databases">
        <title>Genome analysis of coral dinoflagellate symbionts highlights evolutionary adaptations to a symbiotic lifestyle.</title>
        <authorList>
            <person name="Aranda M."/>
            <person name="Li Y."/>
            <person name="Liew Y.J."/>
            <person name="Baumgarten S."/>
            <person name="Simakov O."/>
            <person name="Wilson M."/>
            <person name="Piel J."/>
            <person name="Ashoor H."/>
            <person name="Bougouffa S."/>
            <person name="Bajic V.B."/>
            <person name="Ryu T."/>
            <person name="Ravasi T."/>
            <person name="Bayer T."/>
            <person name="Micklem G."/>
            <person name="Kim H."/>
            <person name="Bhak J."/>
            <person name="Lajeunesse T.C."/>
            <person name="Voolstra C.R."/>
        </authorList>
    </citation>
    <scope>NUCLEOTIDE SEQUENCE [LARGE SCALE GENOMIC DNA]</scope>
    <source>
        <strain evidence="3 4">CCMP2467</strain>
    </source>
</reference>
<name>A0A1Q9EYB3_SYMMI</name>
<keyword evidence="4" id="KW-1185">Reference proteome</keyword>
<comment type="caution">
    <text evidence="3">The sequence shown here is derived from an EMBL/GenBank/DDBJ whole genome shotgun (WGS) entry which is preliminary data.</text>
</comment>
<feature type="signal peptide" evidence="2">
    <location>
        <begin position="1"/>
        <end position="17"/>
    </location>
</feature>
<dbReference type="InterPro" id="IPR006461">
    <property type="entry name" value="PLAC_motif_containing"/>
</dbReference>
<dbReference type="EMBL" id="LSRX01000043">
    <property type="protein sequence ID" value="OLQ12440.1"/>
    <property type="molecule type" value="Genomic_DNA"/>
</dbReference>
<keyword evidence="1" id="KW-0472">Membrane</keyword>
<dbReference type="OrthoDB" id="421288at2759"/>
<accession>A0A1Q9EYB3</accession>
<organism evidence="3 4">
    <name type="scientific">Symbiodinium microadriaticum</name>
    <name type="common">Dinoflagellate</name>
    <name type="synonym">Zooxanthella microadriatica</name>
    <dbReference type="NCBI Taxonomy" id="2951"/>
    <lineage>
        <taxon>Eukaryota</taxon>
        <taxon>Sar</taxon>
        <taxon>Alveolata</taxon>
        <taxon>Dinophyceae</taxon>
        <taxon>Suessiales</taxon>
        <taxon>Symbiodiniaceae</taxon>
        <taxon>Symbiodinium</taxon>
    </lineage>
</organism>
<dbReference type="Pfam" id="PF04749">
    <property type="entry name" value="PLAC8"/>
    <property type="match status" value="1"/>
</dbReference>
<feature type="transmembrane region" description="Helical" evidence="1">
    <location>
        <begin position="141"/>
        <end position="163"/>
    </location>
</feature>
<sequence>MARALLLVASLMAAADGDKGEQPFDNANVPSWVPGLPGIDPGTIHFTYAKDSLEILLLILLGVIYKRRVTDKRRQLPAPGPRRDFQTPAFSCCDHLGTFLYSFLLQQVRMGDTYELAGVVWFWAPTLVFIASRIIANLMGLVPGMIAGLPTTSMFFFQGLFYFRWRRELRRKVAEDAEEDQCCSDFLLYSCCAPCLATQEAVEVDSLTGEAVGCFKLEVVGQPLMAR</sequence>
<feature type="transmembrane region" description="Helical" evidence="1">
    <location>
        <begin position="116"/>
        <end position="135"/>
    </location>
</feature>
<protein>
    <submittedName>
        <fullName evidence="3">Uncharacterized protein</fullName>
    </submittedName>
</protein>
<feature type="chain" id="PRO_5012660861" evidence="2">
    <location>
        <begin position="18"/>
        <end position="227"/>
    </location>
</feature>
<proteinExistence type="predicted"/>
<dbReference type="Proteomes" id="UP000186817">
    <property type="component" value="Unassembled WGS sequence"/>
</dbReference>
<evidence type="ECO:0000256" key="1">
    <source>
        <dbReference type="SAM" id="Phobius"/>
    </source>
</evidence>
<keyword evidence="1" id="KW-0812">Transmembrane</keyword>
<feature type="transmembrane region" description="Helical" evidence="1">
    <location>
        <begin position="44"/>
        <end position="65"/>
    </location>
</feature>
<evidence type="ECO:0000313" key="3">
    <source>
        <dbReference type="EMBL" id="OLQ12440.1"/>
    </source>
</evidence>
<evidence type="ECO:0000313" key="4">
    <source>
        <dbReference type="Proteomes" id="UP000186817"/>
    </source>
</evidence>
<evidence type="ECO:0000256" key="2">
    <source>
        <dbReference type="SAM" id="SignalP"/>
    </source>
</evidence>
<keyword evidence="2" id="KW-0732">Signal</keyword>
<gene>
    <name evidence="3" type="ORF">AK812_SmicGene3672</name>
</gene>
<keyword evidence="1" id="KW-1133">Transmembrane helix</keyword>
<dbReference type="AlphaFoldDB" id="A0A1Q9EYB3"/>